<dbReference type="EMBL" id="CP002629">
    <property type="protein sequence ID" value="AEB09741.1"/>
    <property type="molecule type" value="Genomic_DNA"/>
</dbReference>
<accession>F2NJT6</accession>
<evidence type="ECO:0000313" key="2">
    <source>
        <dbReference type="Proteomes" id="UP000000483"/>
    </source>
</evidence>
<protein>
    <submittedName>
        <fullName evidence="1">Uncharacterized protein</fullName>
    </submittedName>
</protein>
<name>F2NJT6_DESAR</name>
<sequence length="49" mass="5636">MWFGILTFIVGVYVGYKYPQQVQQVIESAKKLFGDVKDKMSKKNEPPQA</sequence>
<dbReference type="RefSeq" id="WP_013706850.1">
    <property type="nucleotide sequence ID" value="NC_015388.1"/>
</dbReference>
<dbReference type="STRING" id="880072.Desac_1903"/>
<evidence type="ECO:0000313" key="1">
    <source>
        <dbReference type="EMBL" id="AEB09741.1"/>
    </source>
</evidence>
<keyword evidence="2" id="KW-1185">Reference proteome</keyword>
<dbReference type="Proteomes" id="UP000000483">
    <property type="component" value="Chromosome"/>
</dbReference>
<reference evidence="1 2" key="1">
    <citation type="journal article" date="2011" name="Stand. Genomic Sci.">
        <title>Complete genome sequence of the acetate-degrading sulfate reducer Desulfobacca acetoxidans type strain (ASRB2).</title>
        <authorList>
            <person name="Goker M."/>
            <person name="Teshima H."/>
            <person name="Lapidus A."/>
            <person name="Nolan M."/>
            <person name="Lucas S."/>
            <person name="Hammon N."/>
            <person name="Deshpande S."/>
            <person name="Cheng J.F."/>
            <person name="Tapia R."/>
            <person name="Han C."/>
            <person name="Goodwin L."/>
            <person name="Pitluck S."/>
            <person name="Huntemann M."/>
            <person name="Liolios K."/>
            <person name="Ivanova N."/>
            <person name="Pagani I."/>
            <person name="Mavromatis K."/>
            <person name="Ovchinikova G."/>
            <person name="Pati A."/>
            <person name="Chen A."/>
            <person name="Palaniappan K."/>
            <person name="Land M."/>
            <person name="Hauser L."/>
            <person name="Brambilla E.M."/>
            <person name="Rohde M."/>
            <person name="Spring S."/>
            <person name="Detter J.C."/>
            <person name="Woyke T."/>
            <person name="Bristow J."/>
            <person name="Eisen J.A."/>
            <person name="Markowitz V."/>
            <person name="Hugenholtz P."/>
            <person name="Kyrpides N.C."/>
            <person name="Klenk H.P."/>
        </authorList>
    </citation>
    <scope>NUCLEOTIDE SEQUENCE [LARGE SCALE GENOMIC DNA]</scope>
    <source>
        <strain evidence="2">ATCC 700848 / DSM 11109 / ASRB2</strain>
    </source>
</reference>
<organism evidence="1 2">
    <name type="scientific">Desulfobacca acetoxidans (strain ATCC 700848 / DSM 11109 / ASRB2)</name>
    <dbReference type="NCBI Taxonomy" id="880072"/>
    <lineage>
        <taxon>Bacteria</taxon>
        <taxon>Pseudomonadati</taxon>
        <taxon>Thermodesulfobacteriota</taxon>
        <taxon>Desulfobaccia</taxon>
        <taxon>Desulfobaccales</taxon>
        <taxon>Desulfobaccaceae</taxon>
        <taxon>Desulfobacca</taxon>
    </lineage>
</organism>
<gene>
    <name evidence="1" type="ordered locus">Desac_1903</name>
</gene>
<proteinExistence type="predicted"/>
<reference evidence="2" key="2">
    <citation type="submission" date="2011-03" db="EMBL/GenBank/DDBJ databases">
        <title>The complete genome of Desulfobacca acetoxidans DSM 11109.</title>
        <authorList>
            <consortium name="US DOE Joint Genome Institute (JGI-PGF)"/>
            <person name="Lucas S."/>
            <person name="Copeland A."/>
            <person name="Lapidus A."/>
            <person name="Bruce D."/>
            <person name="Goodwin L."/>
            <person name="Pitluck S."/>
            <person name="Peters L."/>
            <person name="Kyrpides N."/>
            <person name="Mavromatis K."/>
            <person name="Ivanova N."/>
            <person name="Ovchinnikova G."/>
            <person name="Teshima H."/>
            <person name="Detter J.C."/>
            <person name="Han C."/>
            <person name="Land M."/>
            <person name="Hauser L."/>
            <person name="Markowitz V."/>
            <person name="Cheng J.-F."/>
            <person name="Hugenholtz P."/>
            <person name="Woyke T."/>
            <person name="Wu D."/>
            <person name="Spring S."/>
            <person name="Schueler E."/>
            <person name="Brambilla E."/>
            <person name="Klenk H.-P."/>
            <person name="Eisen J.A."/>
        </authorList>
    </citation>
    <scope>NUCLEOTIDE SEQUENCE [LARGE SCALE GENOMIC DNA]</scope>
    <source>
        <strain evidence="2">ATCC 700848 / DSM 11109 / ASRB2</strain>
    </source>
</reference>
<dbReference type="HOGENOM" id="CLU_3134839_0_0_7"/>
<dbReference type="AlphaFoldDB" id="F2NJT6"/>
<dbReference type="KEGG" id="dao:Desac_1903"/>